<organism evidence="1 2">
    <name type="scientific">Corallococcus terminator</name>
    <dbReference type="NCBI Taxonomy" id="2316733"/>
    <lineage>
        <taxon>Bacteria</taxon>
        <taxon>Pseudomonadati</taxon>
        <taxon>Myxococcota</taxon>
        <taxon>Myxococcia</taxon>
        <taxon>Myxococcales</taxon>
        <taxon>Cystobacterineae</taxon>
        <taxon>Myxococcaceae</taxon>
        <taxon>Corallococcus</taxon>
    </lineage>
</organism>
<gene>
    <name evidence="1" type="ORF">D7V88_09450</name>
</gene>
<dbReference type="EMBL" id="RAVZ01000045">
    <property type="protein sequence ID" value="RKG91325.1"/>
    <property type="molecule type" value="Genomic_DNA"/>
</dbReference>
<reference evidence="2" key="1">
    <citation type="submission" date="2018-09" db="EMBL/GenBank/DDBJ databases">
        <authorList>
            <person name="Livingstone P.G."/>
            <person name="Whitworth D.E."/>
        </authorList>
    </citation>
    <scope>NUCLEOTIDE SEQUENCE [LARGE SCALE GENOMIC DNA]</scope>
    <source>
        <strain evidence="2">CA054A</strain>
    </source>
</reference>
<protein>
    <submittedName>
        <fullName evidence="1">Uncharacterized protein</fullName>
    </submittedName>
</protein>
<name>A0A3A8J748_9BACT</name>
<dbReference type="RefSeq" id="WP_120540290.1">
    <property type="nucleotide sequence ID" value="NZ_RAVZ01000045.1"/>
</dbReference>
<keyword evidence="2" id="KW-1185">Reference proteome</keyword>
<evidence type="ECO:0000313" key="1">
    <source>
        <dbReference type="EMBL" id="RKG91325.1"/>
    </source>
</evidence>
<sequence>MPITDRDSAVDTLRQLGFVARARDWALGRTVFVTLPHLVVEADGIGGARQAIYLCETPDGWSVETLQTHGKAFEHFEDAVAFMRFWFDFLATRDALGQKGFRARQHPDIGETTLLVSLPEPRTHELQDVRGWRKSMRLRQEPSGWWVGPQKPDPGGQEDLPFPTLDAAVDYLREQLHT</sequence>
<comment type="caution">
    <text evidence="1">The sequence shown here is derived from an EMBL/GenBank/DDBJ whole genome shotgun (WGS) entry which is preliminary data.</text>
</comment>
<dbReference type="AlphaFoldDB" id="A0A3A8J748"/>
<accession>A0A3A8J748</accession>
<dbReference type="Proteomes" id="UP000268094">
    <property type="component" value="Unassembled WGS sequence"/>
</dbReference>
<proteinExistence type="predicted"/>
<dbReference type="OrthoDB" id="9852504at2"/>
<evidence type="ECO:0000313" key="2">
    <source>
        <dbReference type="Proteomes" id="UP000268094"/>
    </source>
</evidence>